<protein>
    <submittedName>
        <fullName evidence="2">Uncharacterized protein</fullName>
    </submittedName>
</protein>
<sequence>MSHIPRTTEAKKGPWCKYCQQHRSTQRFDKHIKSCKVRNQEQLELAARQENHSEKRCLGRSLEEPNQKRKKTVEVLTSLFFNFLNLQFCASYQADGDQTQVNDEVEAGPPISAESGNDETNVQQISSATFIQVVHHPQSGKHDPVIIPLDSVIPSADQGNHEAGLGSALEIKPWAPFRNRADFEYAETAVKGLLSKAIVNTQLYGIHHGWADNTNITFRNYADIEKTLQVARAQYVQFQEGNVSACYLGETHYFKFQYRDPWKIYRNWIMDETLAPLILWHPCRKYYCRRNGRIVLKERIYDEFNSANKWWDVQESFPQEEPPHCFLPISLWLDKGNITKRVKKHPIIIRPLFLPRGVRNASGNGGGVLVGYMPIPLDPADPSDRNTADTIKWQCFKREVYHKVAEVIFHSLRWPARFGEAMACGDKIDRVIHPGIPVKSVDGEESCALTATRAALAKFPCPKCLVCHDSLTKLCGNFQCRTTDNMEKVYKRSITASNKTEAERILQAHGLHATKNFFWSLDHSDPYCSISYDKLHSDDLGKWGKHIWPLLLTVLAENGNKGHMARNMRNVSRWPGLKHFMNVTTVEYADGQVFYDILKCILPCIVQILPRNSTLVHGIRAYARYRLMIGLNCMTEGRTHRLKQYIIQYEQCCEHISNNYEKDFHFSKQHAINHILTEIRQKGATDNYDTRVSEGFHQEAQEAYEQTNRKDTDSQMARIDENQEAIAHIRMTVDNYDKAHHNDTEDQDLGDDAGRNDDQRSTQPTPDNHWMLGSPTNLTSSVVMEHCEGLKGFDKRLRSFLVSSCNVAVGDGPISIRKYQCIYLKYQSHEDWSEGRDILRCNPNFNKESRFDCVLINTDTSEPVPAQLQTVFRCFLQSSSFDIVSVKIFKPSNGIPRTRWSGALLYDEARDFKLVMAKSLIRGAHMIEAFDLKEGRFYLNDLIDGDMFLRFGN</sequence>
<accession>F8NV65</accession>
<dbReference type="HOGENOM" id="CLU_009122_0_0_1"/>
<feature type="region of interest" description="Disordered" evidence="1">
    <location>
        <begin position="739"/>
        <end position="773"/>
    </location>
</feature>
<organism evidence="3">
    <name type="scientific">Serpula lacrymans var. lacrymans (strain S7.9)</name>
    <name type="common">Dry rot fungus</name>
    <dbReference type="NCBI Taxonomy" id="578457"/>
    <lineage>
        <taxon>Eukaryota</taxon>
        <taxon>Fungi</taxon>
        <taxon>Dikarya</taxon>
        <taxon>Basidiomycota</taxon>
        <taxon>Agaricomycotina</taxon>
        <taxon>Agaricomycetes</taxon>
        <taxon>Agaricomycetidae</taxon>
        <taxon>Boletales</taxon>
        <taxon>Coniophorineae</taxon>
        <taxon>Serpulaceae</taxon>
        <taxon>Serpula</taxon>
    </lineage>
</organism>
<name>F8NV65_SERL9</name>
<dbReference type="InterPro" id="IPR041078">
    <property type="entry name" value="Plavaka"/>
</dbReference>
<dbReference type="Pfam" id="PF18759">
    <property type="entry name" value="Plavaka"/>
    <property type="match status" value="1"/>
</dbReference>
<evidence type="ECO:0000313" key="2">
    <source>
        <dbReference type="EMBL" id="EGO25327.1"/>
    </source>
</evidence>
<dbReference type="EMBL" id="GL945433">
    <property type="protein sequence ID" value="EGO25327.1"/>
    <property type="molecule type" value="Genomic_DNA"/>
</dbReference>
<reference evidence="3" key="1">
    <citation type="journal article" date="2011" name="Science">
        <title>The plant cell wall-decomposing machinery underlies the functional diversity of forest fungi.</title>
        <authorList>
            <person name="Eastwood D.C."/>
            <person name="Floudas D."/>
            <person name="Binder M."/>
            <person name="Majcherczyk A."/>
            <person name="Schneider P."/>
            <person name="Aerts A."/>
            <person name="Asiegbu F.O."/>
            <person name="Baker S.E."/>
            <person name="Barry K."/>
            <person name="Bendiksby M."/>
            <person name="Blumentritt M."/>
            <person name="Coutinho P.M."/>
            <person name="Cullen D."/>
            <person name="de Vries R.P."/>
            <person name="Gathman A."/>
            <person name="Goodell B."/>
            <person name="Henrissat B."/>
            <person name="Ihrmark K."/>
            <person name="Kauserud H."/>
            <person name="Kohler A."/>
            <person name="LaButti K."/>
            <person name="Lapidus A."/>
            <person name="Lavin J.L."/>
            <person name="Lee Y.-H."/>
            <person name="Lindquist E."/>
            <person name="Lilly W."/>
            <person name="Lucas S."/>
            <person name="Morin E."/>
            <person name="Murat C."/>
            <person name="Oguiza J.A."/>
            <person name="Park J."/>
            <person name="Pisabarro A.G."/>
            <person name="Riley R."/>
            <person name="Rosling A."/>
            <person name="Salamov A."/>
            <person name="Schmidt O."/>
            <person name="Schmutz J."/>
            <person name="Skrede I."/>
            <person name="Stenlid J."/>
            <person name="Wiebenga A."/>
            <person name="Xie X."/>
            <person name="Kuees U."/>
            <person name="Hibbett D.S."/>
            <person name="Hoffmeister D."/>
            <person name="Hoegberg N."/>
            <person name="Martin F."/>
            <person name="Grigoriev I.V."/>
            <person name="Watkinson S.C."/>
        </authorList>
    </citation>
    <scope>NUCLEOTIDE SEQUENCE [LARGE SCALE GENOMIC DNA]</scope>
    <source>
        <strain evidence="3">S7.9</strain>
    </source>
</reference>
<dbReference type="Proteomes" id="UP000008064">
    <property type="component" value="Unassembled WGS sequence"/>
</dbReference>
<proteinExistence type="predicted"/>
<evidence type="ECO:0000313" key="3">
    <source>
        <dbReference type="Proteomes" id="UP000008064"/>
    </source>
</evidence>
<dbReference type="RefSeq" id="XP_007317449.1">
    <property type="nucleotide sequence ID" value="XM_007317387.1"/>
</dbReference>
<dbReference type="KEGG" id="sla:SERLADRAFT_437083"/>
<dbReference type="GeneID" id="18814799"/>
<evidence type="ECO:0000256" key="1">
    <source>
        <dbReference type="SAM" id="MobiDB-lite"/>
    </source>
</evidence>
<gene>
    <name evidence="2" type="ORF">SERLADRAFT_437083</name>
</gene>
<dbReference type="OrthoDB" id="3239511at2759"/>
<dbReference type="AlphaFoldDB" id="F8NV65"/>